<name>A0A4T0WZL8_9ASCO</name>
<dbReference type="Gene3D" id="1.10.275.20">
    <property type="entry name" value="Choline/Carnitine o-acyltransferase"/>
    <property type="match status" value="1"/>
</dbReference>
<keyword evidence="1" id="KW-0012">Acyltransferase</keyword>
<protein>
    <recommendedName>
        <fullName evidence="2">Choline/carnitine acyltransferase domain-containing protein</fullName>
    </recommendedName>
</protein>
<keyword evidence="4" id="KW-1185">Reference proteome</keyword>
<gene>
    <name evidence="3" type="ORF">CANINC_003234</name>
</gene>
<dbReference type="OrthoDB" id="240216at2759"/>
<organism evidence="3 4">
    <name type="scientific">Pichia inconspicua</name>
    <dbReference type="NCBI Taxonomy" id="52247"/>
    <lineage>
        <taxon>Eukaryota</taxon>
        <taxon>Fungi</taxon>
        <taxon>Dikarya</taxon>
        <taxon>Ascomycota</taxon>
        <taxon>Saccharomycotina</taxon>
        <taxon>Pichiomycetes</taxon>
        <taxon>Pichiales</taxon>
        <taxon>Pichiaceae</taxon>
        <taxon>Pichia</taxon>
    </lineage>
</organism>
<evidence type="ECO:0000313" key="3">
    <source>
        <dbReference type="EMBL" id="TID23217.1"/>
    </source>
</evidence>
<keyword evidence="1" id="KW-0808">Transferase</keyword>
<reference evidence="3 4" key="1">
    <citation type="journal article" date="2019" name="Front. Genet.">
        <title>Whole-Genome Sequencing of the Opportunistic Yeast Pathogen Candida inconspicua Uncovers Its Hybrid Origin.</title>
        <authorList>
            <person name="Mixao V."/>
            <person name="Hansen A.P."/>
            <person name="Saus E."/>
            <person name="Boekhout T."/>
            <person name="Lass-Florl C."/>
            <person name="Gabaldon T."/>
        </authorList>
    </citation>
    <scope>NUCLEOTIDE SEQUENCE [LARGE SCALE GENOMIC DNA]</scope>
    <source>
        <strain evidence="3 4">CBS 180</strain>
    </source>
</reference>
<dbReference type="AlphaFoldDB" id="A0A4T0WZL8"/>
<evidence type="ECO:0000259" key="2">
    <source>
        <dbReference type="Pfam" id="PF00755"/>
    </source>
</evidence>
<comment type="caution">
    <text evidence="3">The sequence shown here is derived from an EMBL/GenBank/DDBJ whole genome shotgun (WGS) entry which is preliminary data.</text>
</comment>
<feature type="domain" description="Choline/carnitine acyltransferase" evidence="2">
    <location>
        <begin position="14"/>
        <end position="74"/>
    </location>
</feature>
<sequence>MPLTFEREDSLPKLPLPEIEKSIFQALEALKPLISEDDFHNVVEKAETFVASNQAKTLQSHLQKLADENNNYLNSDAIASTTSNVYGDLRGQTLPRNPF</sequence>
<evidence type="ECO:0000313" key="4">
    <source>
        <dbReference type="Proteomes" id="UP000307173"/>
    </source>
</evidence>
<dbReference type="SUPFAM" id="SSF52777">
    <property type="entry name" value="CoA-dependent acyltransferases"/>
    <property type="match status" value="1"/>
</dbReference>
<dbReference type="GO" id="GO:0016746">
    <property type="term" value="F:acyltransferase activity"/>
    <property type="evidence" value="ECO:0007669"/>
    <property type="project" value="UniProtKB-KW"/>
</dbReference>
<evidence type="ECO:0000256" key="1">
    <source>
        <dbReference type="ARBA" id="ARBA00023315"/>
    </source>
</evidence>
<dbReference type="Proteomes" id="UP000307173">
    <property type="component" value="Unassembled WGS sequence"/>
</dbReference>
<accession>A0A4T0WZL8</accession>
<dbReference type="STRING" id="52247.A0A4T0WZL8"/>
<proteinExistence type="predicted"/>
<dbReference type="EMBL" id="SELW01000533">
    <property type="protein sequence ID" value="TID23217.1"/>
    <property type="molecule type" value="Genomic_DNA"/>
</dbReference>
<dbReference type="InterPro" id="IPR039551">
    <property type="entry name" value="Cho/carn_acyl_trans"/>
</dbReference>
<dbReference type="Pfam" id="PF00755">
    <property type="entry name" value="Carn_acyltransf"/>
    <property type="match status" value="1"/>
</dbReference>
<dbReference type="InterPro" id="IPR042572">
    <property type="entry name" value="Carn_acyl_trans_N"/>
</dbReference>